<dbReference type="InterPro" id="IPR016024">
    <property type="entry name" value="ARM-type_fold"/>
</dbReference>
<dbReference type="GO" id="GO:0030515">
    <property type="term" value="F:snoRNA binding"/>
    <property type="evidence" value="ECO:0007669"/>
    <property type="project" value="TreeGrafter"/>
</dbReference>
<evidence type="ECO:0000313" key="4">
    <source>
        <dbReference type="Proteomes" id="UP000054630"/>
    </source>
</evidence>
<dbReference type="OrthoDB" id="31183at2759"/>
<evidence type="ECO:0000259" key="2">
    <source>
        <dbReference type="Pfam" id="PF12397"/>
    </source>
</evidence>
<dbReference type="InterPro" id="IPR040191">
    <property type="entry name" value="UTP10"/>
</dbReference>
<keyword evidence="1" id="KW-0690">Ribosome biogenesis</keyword>
<dbReference type="GO" id="GO:0034455">
    <property type="term" value="C:t-UTP complex"/>
    <property type="evidence" value="ECO:0007669"/>
    <property type="project" value="TreeGrafter"/>
</dbReference>
<keyword evidence="1" id="KW-0687">Ribonucleoprotein</keyword>
<keyword evidence="4" id="KW-1185">Reference proteome</keyword>
<dbReference type="STRING" id="6336.A0A0V0SFE7"/>
<dbReference type="GO" id="GO:0045943">
    <property type="term" value="P:positive regulation of transcription by RNA polymerase I"/>
    <property type="evidence" value="ECO:0007669"/>
    <property type="project" value="TreeGrafter"/>
</dbReference>
<dbReference type="Pfam" id="PF12397">
    <property type="entry name" value="U3snoRNP10"/>
    <property type="match status" value="1"/>
</dbReference>
<comment type="similarity">
    <text evidence="1">Belongs to the HEATR1/UTP10 family.</text>
</comment>
<dbReference type="GO" id="GO:0032040">
    <property type="term" value="C:small-subunit processome"/>
    <property type="evidence" value="ECO:0007669"/>
    <property type="project" value="TreeGrafter"/>
</dbReference>
<dbReference type="PANTHER" id="PTHR13457">
    <property type="entry name" value="BAP28"/>
    <property type="match status" value="1"/>
</dbReference>
<dbReference type="GO" id="GO:0030686">
    <property type="term" value="C:90S preribosome"/>
    <property type="evidence" value="ECO:0007669"/>
    <property type="project" value="TreeGrafter"/>
</dbReference>
<dbReference type="PANTHER" id="PTHR13457:SF1">
    <property type="entry name" value="HEAT REPEAT-CONTAINING PROTEIN 1"/>
    <property type="match status" value="1"/>
</dbReference>
<evidence type="ECO:0000313" key="3">
    <source>
        <dbReference type="EMBL" id="KRX25442.1"/>
    </source>
</evidence>
<sequence>LQRMRELLLEYGHQGIAQGLAAQLVDNANHQWNSSLAAERRCYPGADLSFRQLPLSFQCLATLMVRLLACHDDDFLMSVGPQYSCFDHALRTLTRECVMLMTLAPFRPEHILLLLTGLELKMTSLSNQLKRLAVPDSQIYKQKKRLVSLLFDSSDAAEIDREKIFAIGSDGFVQLKAIDKSFAEFEMHLFDESILDLERALLTKEANEKLDETIEAFLILLTPYLLLGAAQKCLEWLIRRFRIYEYNVPAVLRCALHYHESNTFVRLLQTLAIPKDDPMWNWLIPTQLTGQSIAKSDLCKECIKNPNLLIFLCDTVPILLKLARKYKWNLASFTIVYNFYASLIGSVIYFNNHLTDEFLNQLYPYIIDGLKSNLDDYMLCSHMIICELATNVNLDSSFSGLLVSKMLSTMNVSTCSTALLTCIIVLYNQNVNEISKRAARIISKKEEQLKFIEHLAEWNKQTDISNFFDVFFKSLFLATIEDIVEKEASELVCIGFIEKCLSKIDLQVTNSMETINVIAQYYISNFDNNDEKFQRFSTAFHRSITILSSVYPIAFDMMVNRLQQSYKNVEGMQSFLRWSGASVLQYTTSKQLIESIFHTKPVVRELALRKMINLLEQNETSESIVQELEIPILEKFEDESSKVVKFLLRKCDKLFSIISPEKIISKLYQLMNHLPDEANLSKKRNLRNRIGIIMAKHFLHVEDKMKNMVTLWIFEIMFTDGAGKGKHVAQILNSDFTSELSREQPLEVNCSEMNSLWQCFLASLLHDCTCWNMRHLDALEEVSLFLNSALNDAEADSSCAMFLTFLLCHMVGQAKHKNLDETVQILIKLLENMNMFSEIDFEHFLCEVPMQNRTLELDLAKFKHYGLRSVEMMWLVGIQLMDVKWDKSYMSGMLWWQDDDVAKFNAQLLVTLCKYAMLARVDLDEVEKGNRKQISNRIILPLLDKFVAEPAEICKLLIFIIDDETLEPLFINLCLQLEELLKNLDGDELQIIASHNSVVIPMLFVGMSADGLLQRQLICNTLKRLHQALTLKNRSHAYYYQFLDCINSDLHACILDSQYIQVSLAAFVDKELSDAVRRVRLKLLLNIVDILCKSAQYPPPTVVHKISTAMLMINEESLFHALGSLFNHLLCDAQQQQSSLAEQNLKMELYVNSLCKIYRRETAVFLKSNTETFRALIQALRDERFTSIVASQITKSFFTKIDSNLRTILLDEMFALCSLKDDSASSSAIKIALLKLPVSESYMLKSMEKCVELFFKNEHVVPVKRGRMESECPTDIEFSDKLLWERILMLMEVIFDNKNIPKRPPLARPLFQLLQCSLVHENCAQLQDGITQCLHLLRTIFDNSYKMKTDVNISDLDVETLVNCLRNFDLSACHTSALLLLKSIAAFLKEKVIIRMIPVFSFVGSNLKRCDDYSSFQLMSSVIETIIPTIIKESPKDVVELENIILSIFRDFASSALFISPHRRVPILRNLVVITEKAMQNHVANSTSGYLWLLIALLLEFYVRRWPSMKILKERKHLTVSLNQLCQCLFAEFNPDVQLNCSLNLVSCFLAFTTSPDQITDGASLKDSLDKHSHLYEKVFDLRANSTKQLLHFKHELIEAVYDMFESTDLHEKLENLKKKEMDQLTDVFESLTAKFVTVLNSSDNFDLSTEFYNKYLKVINYRVHHCLKRISTLMPLSNSIEMIAKLLQREDIFVKVQSLEMLSEKMQQLPDAPTSQKIEELEMLFKSLNDMVNFEKNVKTSVKLTCASLSALRQMFAKVHSSAEFSHIMDKLLKALNCWTELDKELLIVVVSCLGDLVLAMGNQSIPYINLFMPKIMEILGSDRMSVKKFSIGLINSLTNITTSVLPFMAQHLPQLLKKICTSFPVDESGNEDLNFVKIRAALCCLEDRFKELNGRVLLPAIFEVLNDVDEEKCFWFIFSLLEKWIKTNTVQMINSNKFLLEKMFLIGLEKWHCDSDDKFWIAHNFDDETVMQSLVSYSLKQTEADLNNFIKNIIDKATCENANEQLLLNVYRYGIALSMKLQDMFALFADWFLKPATELLDKLNANKVAHLPFVNEERADLMLRILITCISKACRPNRELQANFYNDGKLQFIAQSLVDQFDNIGLINYELRVEKCLIKCIIDVAQTINDETYWKKLHYNILLKTRHADKRVRHSVLVLLEKWYEILNEQASGLIAESVPFLSELMEDESEEVEMQCKQLASVCEKIIGEPLQKYF</sequence>
<dbReference type="Proteomes" id="UP000054630">
    <property type="component" value="Unassembled WGS sequence"/>
</dbReference>
<protein>
    <recommendedName>
        <fullName evidence="1">HEAT repeat-containing protein 1</fullName>
    </recommendedName>
</protein>
<name>A0A0V0SFE7_9BILA</name>
<gene>
    <name evidence="3" type="primary">HEATR1</name>
    <name evidence="3" type="ORF">T07_10212</name>
</gene>
<organism evidence="3 4">
    <name type="scientific">Trichinella nelsoni</name>
    <dbReference type="NCBI Taxonomy" id="6336"/>
    <lineage>
        <taxon>Eukaryota</taxon>
        <taxon>Metazoa</taxon>
        <taxon>Ecdysozoa</taxon>
        <taxon>Nematoda</taxon>
        <taxon>Enoplea</taxon>
        <taxon>Dorylaimia</taxon>
        <taxon>Trichinellida</taxon>
        <taxon>Trichinellidae</taxon>
        <taxon>Trichinella</taxon>
    </lineage>
</organism>
<reference evidence="3 4" key="1">
    <citation type="submission" date="2015-01" db="EMBL/GenBank/DDBJ databases">
        <title>Evolution of Trichinella species and genotypes.</title>
        <authorList>
            <person name="Korhonen P.K."/>
            <person name="Edoardo P."/>
            <person name="Giuseppe L.R."/>
            <person name="Gasser R.B."/>
        </authorList>
    </citation>
    <scope>NUCLEOTIDE SEQUENCE [LARGE SCALE GENOMIC DNA]</scope>
    <source>
        <strain evidence="3">ISS37</strain>
    </source>
</reference>
<comment type="subcellular location">
    <subcellularLocation>
        <location evidence="1">Nucleus</location>
        <location evidence="1">Nucleolus</location>
    </subcellularLocation>
</comment>
<comment type="function">
    <text evidence="1">Involved in nucleolar processing of pre-18S ribosomal RNA.</text>
</comment>
<feature type="non-terminal residue" evidence="3">
    <location>
        <position position="1"/>
    </location>
</feature>
<dbReference type="SUPFAM" id="SSF48371">
    <property type="entry name" value="ARM repeat"/>
    <property type="match status" value="1"/>
</dbReference>
<proteinExistence type="inferred from homology"/>
<dbReference type="Gene3D" id="1.25.10.10">
    <property type="entry name" value="Leucine-rich Repeat Variant"/>
    <property type="match status" value="1"/>
</dbReference>
<keyword evidence="1" id="KW-0539">Nucleus</keyword>
<comment type="caution">
    <text evidence="3">The sequence shown here is derived from an EMBL/GenBank/DDBJ whole genome shotgun (WGS) entry which is preliminary data.</text>
</comment>
<feature type="domain" description="U3 small nucleolar RNA-associated protein 10 N-terminal" evidence="2">
    <location>
        <begin position="358"/>
        <end position="475"/>
    </location>
</feature>
<keyword evidence="1" id="KW-0698">rRNA processing</keyword>
<dbReference type="InterPro" id="IPR011989">
    <property type="entry name" value="ARM-like"/>
</dbReference>
<dbReference type="EMBL" id="JYDL01000012">
    <property type="protein sequence ID" value="KRX25442.1"/>
    <property type="molecule type" value="Genomic_DNA"/>
</dbReference>
<dbReference type="InterPro" id="IPR022125">
    <property type="entry name" value="U3snoRNP10_N"/>
</dbReference>
<dbReference type="GO" id="GO:0000462">
    <property type="term" value="P:maturation of SSU-rRNA from tricistronic rRNA transcript (SSU-rRNA, 5.8S rRNA, LSU-rRNA)"/>
    <property type="evidence" value="ECO:0007669"/>
    <property type="project" value="TreeGrafter"/>
</dbReference>
<evidence type="ECO:0000256" key="1">
    <source>
        <dbReference type="RuleBase" id="RU367065"/>
    </source>
</evidence>
<accession>A0A0V0SFE7</accession>